<dbReference type="AlphaFoldDB" id="A0A7S0F6S7"/>
<evidence type="ECO:0000256" key="1">
    <source>
        <dbReference type="SAM" id="MobiDB-lite"/>
    </source>
</evidence>
<proteinExistence type="predicted"/>
<evidence type="ECO:0008006" key="3">
    <source>
        <dbReference type="Google" id="ProtNLM"/>
    </source>
</evidence>
<sequence length="139" mass="15156">MQHVVLGGERPKMDHSHVANWPIDLQWLIKSCWADSPDQRPSFETIKKSLEDIVNETTTSPVSPKRSNRSQTVGTKFSAASPDKFQHRAPLTPQPQSKSGGKAKIAPPVGGFGSIKKPDKSGGRSWSLGFRRGGSPKIV</sequence>
<accession>A0A7S0F6S7</accession>
<dbReference type="Gene3D" id="1.10.510.10">
    <property type="entry name" value="Transferase(Phosphotransferase) domain 1"/>
    <property type="match status" value="1"/>
</dbReference>
<dbReference type="SUPFAM" id="SSF56112">
    <property type="entry name" value="Protein kinase-like (PK-like)"/>
    <property type="match status" value="1"/>
</dbReference>
<feature type="region of interest" description="Disordered" evidence="1">
    <location>
        <begin position="55"/>
        <end position="139"/>
    </location>
</feature>
<name>A0A7S0F6S7_9STRA</name>
<evidence type="ECO:0000313" key="2">
    <source>
        <dbReference type="EMBL" id="CAD8342954.1"/>
    </source>
</evidence>
<gene>
    <name evidence="2" type="ORF">CAUS1442_LOCUS15089</name>
</gene>
<dbReference type="EMBL" id="HBEF01024375">
    <property type="protein sequence ID" value="CAD8342954.1"/>
    <property type="molecule type" value="Transcribed_RNA"/>
</dbReference>
<protein>
    <recommendedName>
        <fullName evidence="3">Serine-threonine/tyrosine-protein kinase catalytic domain-containing protein</fullName>
    </recommendedName>
</protein>
<reference evidence="2" key="1">
    <citation type="submission" date="2021-01" db="EMBL/GenBank/DDBJ databases">
        <authorList>
            <person name="Corre E."/>
            <person name="Pelletier E."/>
            <person name="Niang G."/>
            <person name="Scheremetjew M."/>
            <person name="Finn R."/>
            <person name="Kale V."/>
            <person name="Holt S."/>
            <person name="Cochrane G."/>
            <person name="Meng A."/>
            <person name="Brown T."/>
            <person name="Cohen L."/>
        </authorList>
    </citation>
    <scope>NUCLEOTIDE SEQUENCE</scope>
    <source>
        <strain evidence="2">CCMP3328</strain>
    </source>
</reference>
<organism evidence="2">
    <name type="scientific">Craspedostauros australis</name>
    <dbReference type="NCBI Taxonomy" id="1486917"/>
    <lineage>
        <taxon>Eukaryota</taxon>
        <taxon>Sar</taxon>
        <taxon>Stramenopiles</taxon>
        <taxon>Ochrophyta</taxon>
        <taxon>Bacillariophyta</taxon>
        <taxon>Bacillariophyceae</taxon>
        <taxon>Bacillariophycidae</taxon>
        <taxon>Naviculales</taxon>
        <taxon>Naviculaceae</taxon>
        <taxon>Craspedostauros</taxon>
    </lineage>
</organism>
<dbReference type="InterPro" id="IPR011009">
    <property type="entry name" value="Kinase-like_dom_sf"/>
</dbReference>